<dbReference type="InterPro" id="IPR036770">
    <property type="entry name" value="Ankyrin_rpt-contain_sf"/>
</dbReference>
<reference evidence="1 2" key="1">
    <citation type="submission" date="2024-10" db="EMBL/GenBank/DDBJ databases">
        <title>Updated reference genomes for cyclostephanoid diatoms.</title>
        <authorList>
            <person name="Roberts W.R."/>
            <person name="Alverson A.J."/>
        </authorList>
    </citation>
    <scope>NUCLEOTIDE SEQUENCE [LARGE SCALE GENOMIC DNA]</scope>
    <source>
        <strain evidence="1 2">AJA232-27</strain>
    </source>
</reference>
<evidence type="ECO:0008006" key="3">
    <source>
        <dbReference type="Google" id="ProtNLM"/>
    </source>
</evidence>
<dbReference type="InterPro" id="IPR053139">
    <property type="entry name" value="Surface_bspA-like"/>
</dbReference>
<comment type="caution">
    <text evidence="1">The sequence shown here is derived from an EMBL/GenBank/DDBJ whole genome shotgun (WGS) entry which is preliminary data.</text>
</comment>
<keyword evidence="2" id="KW-1185">Reference proteome</keyword>
<dbReference type="Proteomes" id="UP001530293">
    <property type="component" value="Unassembled WGS sequence"/>
</dbReference>
<dbReference type="EMBL" id="JALLBG020000131">
    <property type="protein sequence ID" value="KAL3762697.1"/>
    <property type="molecule type" value="Genomic_DNA"/>
</dbReference>
<dbReference type="SUPFAM" id="SSF48403">
    <property type="entry name" value="Ankyrin repeat"/>
    <property type="match status" value="1"/>
</dbReference>
<gene>
    <name evidence="1" type="ORF">ACHAWU_001642</name>
</gene>
<dbReference type="Gene3D" id="3.80.10.10">
    <property type="entry name" value="Ribonuclease Inhibitor"/>
    <property type="match status" value="1"/>
</dbReference>
<name>A0ABD3MKJ6_9STRA</name>
<protein>
    <recommendedName>
        <fullName evidence="3">Leucine-rich repeat domain-containing protein</fullName>
    </recommendedName>
</protein>
<dbReference type="InterPro" id="IPR026906">
    <property type="entry name" value="LRR_5"/>
</dbReference>
<dbReference type="Gene3D" id="1.25.40.20">
    <property type="entry name" value="Ankyrin repeat-containing domain"/>
    <property type="match status" value="1"/>
</dbReference>
<dbReference type="AlphaFoldDB" id="A0ABD3MKJ6"/>
<sequence>MARRGRIILSAPVYIYHGDGVANVPLDISDVSVAPTVTAIPDLAFKHCFHLKKIELPEGLQRIGKQAFEGCTRLATVNIPSTVIEIGHRAFRECAKLKQIELPRGLQTIDAGLFEACKLLTNVKLPSELREINAFAFKGCKSLAPIDFPSSLKVIGPRSFQGMGLAKFTLPDSIEEIEPFAFINSAFTSFRMPPLVTKIHADIIAGNNSFFSLLLSENVNEIVSTGDVYLDVLRNVAFPTNVKLSLNDHPSDFFWGLMNVLSDPWSDGQEILDALKSRFYKLPIHKICYYHPYRDTDTVLMDLKREMNPWSGTFLGKLNETGQQQDTLGMNPLHILACSTKHDMELFQLLVEKYPENLIMKDKWGDIPLLYAFWGDAPSEILQFLVESYKANYADFQIPWERIIKTIANGKASLPLIQNVLATHKQYFPDQKCNLQDLVNSMLMDNANGFRWRAPIKTFRFIVHGSISERLDSLNVKRWRKELEKNVNAIHERVNMRGKDTLLVYNKLDLFERVKEATSMLELSLWKAAIDNRLDKKARTGYGTSYRAQCRISCGAEIVIQNVIPFLLRSSPVRR</sequence>
<proteinExistence type="predicted"/>
<evidence type="ECO:0000313" key="1">
    <source>
        <dbReference type="EMBL" id="KAL3762697.1"/>
    </source>
</evidence>
<dbReference type="Pfam" id="PF13306">
    <property type="entry name" value="LRR_5"/>
    <property type="match status" value="1"/>
</dbReference>
<dbReference type="PANTHER" id="PTHR45661:SF3">
    <property type="entry name" value="IG-LIKE DOMAIN-CONTAINING PROTEIN"/>
    <property type="match status" value="1"/>
</dbReference>
<dbReference type="InterPro" id="IPR032675">
    <property type="entry name" value="LRR_dom_sf"/>
</dbReference>
<dbReference type="PANTHER" id="PTHR45661">
    <property type="entry name" value="SURFACE ANTIGEN"/>
    <property type="match status" value="1"/>
</dbReference>
<dbReference type="SUPFAM" id="SSF52058">
    <property type="entry name" value="L domain-like"/>
    <property type="match status" value="1"/>
</dbReference>
<organism evidence="1 2">
    <name type="scientific">Discostella pseudostelligera</name>
    <dbReference type="NCBI Taxonomy" id="259834"/>
    <lineage>
        <taxon>Eukaryota</taxon>
        <taxon>Sar</taxon>
        <taxon>Stramenopiles</taxon>
        <taxon>Ochrophyta</taxon>
        <taxon>Bacillariophyta</taxon>
        <taxon>Coscinodiscophyceae</taxon>
        <taxon>Thalassiosirophycidae</taxon>
        <taxon>Stephanodiscales</taxon>
        <taxon>Stephanodiscaceae</taxon>
        <taxon>Discostella</taxon>
    </lineage>
</organism>
<evidence type="ECO:0000313" key="2">
    <source>
        <dbReference type="Proteomes" id="UP001530293"/>
    </source>
</evidence>
<accession>A0ABD3MKJ6</accession>